<protein>
    <recommendedName>
        <fullName evidence="3">Nose resistant-to-fluoxetine protein N-terminal domain-containing protein</fullName>
    </recommendedName>
</protein>
<dbReference type="EMBL" id="JAVRBK010000001">
    <property type="protein sequence ID" value="KAK5650999.1"/>
    <property type="molecule type" value="Genomic_DNA"/>
</dbReference>
<accession>A0AAN7VWY8</accession>
<comment type="caution">
    <text evidence="4">The sequence shown here is derived from an EMBL/GenBank/DDBJ whole genome shotgun (WGS) entry which is preliminary data.</text>
</comment>
<evidence type="ECO:0000256" key="2">
    <source>
        <dbReference type="SAM" id="SignalP"/>
    </source>
</evidence>
<evidence type="ECO:0000259" key="3">
    <source>
        <dbReference type="SMART" id="SM00703"/>
    </source>
</evidence>
<feature type="signal peptide" evidence="2">
    <location>
        <begin position="1"/>
        <end position="17"/>
    </location>
</feature>
<dbReference type="PANTHER" id="PTHR11161:SF72">
    <property type="entry name" value="FI21449P1"/>
    <property type="match status" value="1"/>
</dbReference>
<keyword evidence="5" id="KW-1185">Reference proteome</keyword>
<proteinExistence type="predicted"/>
<evidence type="ECO:0000313" key="4">
    <source>
        <dbReference type="EMBL" id="KAK5650999.1"/>
    </source>
</evidence>
<dbReference type="InterPro" id="IPR052728">
    <property type="entry name" value="O2_lipid_transport_reg"/>
</dbReference>
<keyword evidence="1" id="KW-0472">Membrane</keyword>
<dbReference type="InterPro" id="IPR006621">
    <property type="entry name" value="Nose-resist-to-fluoxetine_N"/>
</dbReference>
<evidence type="ECO:0000313" key="5">
    <source>
        <dbReference type="Proteomes" id="UP001329430"/>
    </source>
</evidence>
<keyword evidence="1" id="KW-0812">Transmembrane</keyword>
<gene>
    <name evidence="4" type="ORF">RI129_002028</name>
</gene>
<keyword evidence="2" id="KW-0732">Signal</keyword>
<sequence length="311" mass="34966">MHIKIIVLMVCVSRVLTESDTADTAGMEYLDGSIVENKDSLPSINVSDLSAELYNGTIEKNSVGLSRALDFYNTELLSANWNRIKMELSKECEKNMQEYIDGLAAGANWALKMDDASGRYSTGWFWGNHFWTGSQSLCENISPSNNPTSTNVSEVGASLNESSSMQYEKYQKIIMIPSTMPRFDLGYFILRISINSSFTDEERTVHVGLCIPDICTNEDAQFLFEETSRISKKVSLKVEAIRSKHQRYNMFEDVTFIVLCTVTAGVIVMLISGTIFDLYIQHLKKKKKTLVINCTTYSNTSNDLAENSYKA</sequence>
<feature type="domain" description="Nose resistant-to-fluoxetine protein N-terminal" evidence="3">
    <location>
        <begin position="89"/>
        <end position="245"/>
    </location>
</feature>
<evidence type="ECO:0000256" key="1">
    <source>
        <dbReference type="SAM" id="Phobius"/>
    </source>
</evidence>
<dbReference type="Proteomes" id="UP001329430">
    <property type="component" value="Chromosome 1"/>
</dbReference>
<reference evidence="4 5" key="1">
    <citation type="journal article" date="2024" name="Insects">
        <title>An Improved Chromosome-Level Genome Assembly of the Firefly Pyrocoelia pectoralis.</title>
        <authorList>
            <person name="Fu X."/>
            <person name="Meyer-Rochow V.B."/>
            <person name="Ballantyne L."/>
            <person name="Zhu X."/>
        </authorList>
    </citation>
    <scope>NUCLEOTIDE SEQUENCE [LARGE SCALE GENOMIC DNA]</scope>
    <source>
        <strain evidence="4">XCY_ONT2</strain>
    </source>
</reference>
<feature type="chain" id="PRO_5042955489" description="Nose resistant-to-fluoxetine protein N-terminal domain-containing protein" evidence="2">
    <location>
        <begin position="18"/>
        <end position="311"/>
    </location>
</feature>
<dbReference type="SMART" id="SM00703">
    <property type="entry name" value="NRF"/>
    <property type="match status" value="1"/>
</dbReference>
<keyword evidence="1" id="KW-1133">Transmembrane helix</keyword>
<name>A0AAN7VWY8_9COLE</name>
<dbReference type="AlphaFoldDB" id="A0AAN7VWY8"/>
<organism evidence="4 5">
    <name type="scientific">Pyrocoelia pectoralis</name>
    <dbReference type="NCBI Taxonomy" id="417401"/>
    <lineage>
        <taxon>Eukaryota</taxon>
        <taxon>Metazoa</taxon>
        <taxon>Ecdysozoa</taxon>
        <taxon>Arthropoda</taxon>
        <taxon>Hexapoda</taxon>
        <taxon>Insecta</taxon>
        <taxon>Pterygota</taxon>
        <taxon>Neoptera</taxon>
        <taxon>Endopterygota</taxon>
        <taxon>Coleoptera</taxon>
        <taxon>Polyphaga</taxon>
        <taxon>Elateriformia</taxon>
        <taxon>Elateroidea</taxon>
        <taxon>Lampyridae</taxon>
        <taxon>Lampyrinae</taxon>
        <taxon>Pyrocoelia</taxon>
    </lineage>
</organism>
<dbReference type="Pfam" id="PF20146">
    <property type="entry name" value="NRF"/>
    <property type="match status" value="1"/>
</dbReference>
<feature type="transmembrane region" description="Helical" evidence="1">
    <location>
        <begin position="256"/>
        <end position="280"/>
    </location>
</feature>
<dbReference type="PANTHER" id="PTHR11161">
    <property type="entry name" value="O-ACYLTRANSFERASE"/>
    <property type="match status" value="1"/>
</dbReference>